<accession>A0A5C5SFQ8</accession>
<name>A0A5C5SFQ8_9STRE</name>
<dbReference type="AlphaFoldDB" id="A0A5C5SFQ8"/>
<proteinExistence type="predicted"/>
<dbReference type="NCBIfam" id="TIGR01673">
    <property type="entry name" value="holin_LLH"/>
    <property type="match status" value="1"/>
</dbReference>
<evidence type="ECO:0000313" key="2">
    <source>
        <dbReference type="Proteomes" id="UP000317430"/>
    </source>
</evidence>
<keyword evidence="2" id="KW-1185">Reference proteome</keyword>
<dbReference type="OrthoDB" id="2222315at2"/>
<reference evidence="1 2" key="1">
    <citation type="submission" date="2019-08" db="EMBL/GenBank/DDBJ databases">
        <authorList>
            <person name="Lei W."/>
        </authorList>
    </citation>
    <scope>NUCLEOTIDE SEQUENCE [LARGE SCALE GENOMIC DNA]</scope>
    <source>
        <strain evidence="1 2">CCUG 66496</strain>
    </source>
</reference>
<sequence>MTSVQELMMAGFLSVLTGLALSLVQAIKRYLLAKGGEKLVKIVEIIAKNAVNAVEQMSQDQTIKGQAKLNRALGLAQGELEKYKISMTDQELALFLESAVRQLRQSWKEE</sequence>
<gene>
    <name evidence="1" type="ORF">FRX57_02725</name>
</gene>
<protein>
    <submittedName>
        <fullName evidence="1">Phage holin</fullName>
    </submittedName>
</protein>
<comment type="caution">
    <text evidence="1">The sequence shown here is derived from an EMBL/GenBank/DDBJ whole genome shotgun (WGS) entry which is preliminary data.</text>
</comment>
<dbReference type="RefSeq" id="WP_146566390.1">
    <property type="nucleotide sequence ID" value="NZ_VOHL01000001.1"/>
</dbReference>
<organism evidence="1 2">
    <name type="scientific">Streptococcus cuniculipharyngis</name>
    <dbReference type="NCBI Taxonomy" id="1562651"/>
    <lineage>
        <taxon>Bacteria</taxon>
        <taxon>Bacillati</taxon>
        <taxon>Bacillota</taxon>
        <taxon>Bacilli</taxon>
        <taxon>Lactobacillales</taxon>
        <taxon>Streptococcaceae</taxon>
        <taxon>Streptococcus</taxon>
    </lineage>
</organism>
<evidence type="ECO:0000313" key="1">
    <source>
        <dbReference type="EMBL" id="TWS99132.1"/>
    </source>
</evidence>
<dbReference type="EMBL" id="VOHL01000001">
    <property type="protein sequence ID" value="TWS99132.1"/>
    <property type="molecule type" value="Genomic_DNA"/>
</dbReference>
<dbReference type="Pfam" id="PF09682">
    <property type="entry name" value="Phage_holin_6_1"/>
    <property type="match status" value="1"/>
</dbReference>
<dbReference type="Proteomes" id="UP000317430">
    <property type="component" value="Unassembled WGS sequence"/>
</dbReference>
<dbReference type="InterPro" id="IPR010026">
    <property type="entry name" value="Phage_holin_LL-H"/>
</dbReference>